<keyword evidence="3" id="KW-0804">Transcription</keyword>
<proteinExistence type="predicted"/>
<dbReference type="InterPro" id="IPR018060">
    <property type="entry name" value="HTH_AraC"/>
</dbReference>
<comment type="caution">
    <text evidence="5">The sequence shown here is derived from an EMBL/GenBank/DDBJ whole genome shotgun (WGS) entry which is preliminary data.</text>
</comment>
<name>A0A8J3T3T1_9ACTN</name>
<dbReference type="PROSITE" id="PS01124">
    <property type="entry name" value="HTH_ARAC_FAMILY_2"/>
    <property type="match status" value="1"/>
</dbReference>
<dbReference type="GO" id="GO:0003700">
    <property type="term" value="F:DNA-binding transcription factor activity"/>
    <property type="evidence" value="ECO:0007669"/>
    <property type="project" value="InterPro"/>
</dbReference>
<dbReference type="AlphaFoldDB" id="A0A8J3T3T1"/>
<organism evidence="5 6">
    <name type="scientific">Planobispora takensis</name>
    <dbReference type="NCBI Taxonomy" id="1367882"/>
    <lineage>
        <taxon>Bacteria</taxon>
        <taxon>Bacillati</taxon>
        <taxon>Actinomycetota</taxon>
        <taxon>Actinomycetes</taxon>
        <taxon>Streptosporangiales</taxon>
        <taxon>Streptosporangiaceae</taxon>
        <taxon>Planobispora</taxon>
    </lineage>
</organism>
<gene>
    <name evidence="5" type="ORF">Pta02_78270</name>
</gene>
<sequence>MQTLHFDSADLELTEEFLSKAYTPMRIGGRAESTRGQVWRHATGSTSIDLLDFDYDMSHNAQPIGKYCLGNVHAGTIVRQYFPEGTQGTFGPGDVFMYAPHDRPYAGVIQGARYNLIMFDPLLLAQVAAAVPGRKPGELRLTGDRPVSAAAARHLRRTIAYLHEQVLADPVICDAPLVASTASQLLAVSVLNTFPNNALSDALPGEQGDGHPDALRRAIAFIDAYAGTDITAVDIATAARVSLRALQYAFRRHLDTTPMGYLRQVRLSCAHADLLAADPTGGATVTAIAARWGFFQTGRFSAAYRAAYGRFPTQTLAQRPL</sequence>
<reference evidence="5" key="1">
    <citation type="submission" date="2021-01" db="EMBL/GenBank/DDBJ databases">
        <title>Whole genome shotgun sequence of Planobispora takensis NBRC 109077.</title>
        <authorList>
            <person name="Komaki H."/>
            <person name="Tamura T."/>
        </authorList>
    </citation>
    <scope>NUCLEOTIDE SEQUENCE</scope>
    <source>
        <strain evidence="5">NBRC 109077</strain>
    </source>
</reference>
<protein>
    <submittedName>
        <fullName evidence="5">AraC family transcriptional regulator</fullName>
    </submittedName>
</protein>
<keyword evidence="2" id="KW-0238">DNA-binding</keyword>
<accession>A0A8J3T3T1</accession>
<dbReference type="PANTHER" id="PTHR46796:SF12">
    <property type="entry name" value="HTH-TYPE DNA-BINDING TRANSCRIPTIONAL ACTIVATOR EUTR"/>
    <property type="match status" value="1"/>
</dbReference>
<feature type="domain" description="HTH araC/xylS-type" evidence="4">
    <location>
        <begin position="216"/>
        <end position="318"/>
    </location>
</feature>
<dbReference type="GO" id="GO:0043565">
    <property type="term" value="F:sequence-specific DNA binding"/>
    <property type="evidence" value="ECO:0007669"/>
    <property type="project" value="InterPro"/>
</dbReference>
<keyword evidence="6" id="KW-1185">Reference proteome</keyword>
<evidence type="ECO:0000259" key="4">
    <source>
        <dbReference type="PROSITE" id="PS01124"/>
    </source>
</evidence>
<dbReference type="InterPro" id="IPR009057">
    <property type="entry name" value="Homeodomain-like_sf"/>
</dbReference>
<dbReference type="SMART" id="SM00342">
    <property type="entry name" value="HTH_ARAC"/>
    <property type="match status" value="1"/>
</dbReference>
<dbReference type="EMBL" id="BOOK01000081">
    <property type="protein sequence ID" value="GII05819.1"/>
    <property type="molecule type" value="Genomic_DNA"/>
</dbReference>
<evidence type="ECO:0000313" key="6">
    <source>
        <dbReference type="Proteomes" id="UP000634476"/>
    </source>
</evidence>
<dbReference type="Pfam" id="PF12833">
    <property type="entry name" value="HTH_18"/>
    <property type="match status" value="1"/>
</dbReference>
<dbReference type="RefSeq" id="WP_203880021.1">
    <property type="nucleotide sequence ID" value="NZ_BOOK01000081.1"/>
</dbReference>
<evidence type="ECO:0000313" key="5">
    <source>
        <dbReference type="EMBL" id="GII05819.1"/>
    </source>
</evidence>
<keyword evidence="1" id="KW-0805">Transcription regulation</keyword>
<dbReference type="SUPFAM" id="SSF46689">
    <property type="entry name" value="Homeodomain-like"/>
    <property type="match status" value="1"/>
</dbReference>
<dbReference type="Gene3D" id="1.10.10.60">
    <property type="entry name" value="Homeodomain-like"/>
    <property type="match status" value="1"/>
</dbReference>
<evidence type="ECO:0000256" key="2">
    <source>
        <dbReference type="ARBA" id="ARBA00023125"/>
    </source>
</evidence>
<dbReference type="PANTHER" id="PTHR46796">
    <property type="entry name" value="HTH-TYPE TRANSCRIPTIONAL ACTIVATOR RHAS-RELATED"/>
    <property type="match status" value="1"/>
</dbReference>
<dbReference type="InterPro" id="IPR050204">
    <property type="entry name" value="AraC_XylS_family_regulators"/>
</dbReference>
<evidence type="ECO:0000256" key="3">
    <source>
        <dbReference type="ARBA" id="ARBA00023163"/>
    </source>
</evidence>
<dbReference type="Proteomes" id="UP000634476">
    <property type="component" value="Unassembled WGS sequence"/>
</dbReference>
<evidence type="ECO:0000256" key="1">
    <source>
        <dbReference type="ARBA" id="ARBA00023015"/>
    </source>
</evidence>